<accession>A0A914AZG0</accession>
<comment type="similarity">
    <text evidence="1 2">Belongs to the calponin family.</text>
</comment>
<evidence type="ECO:0000313" key="5">
    <source>
        <dbReference type="EnsemblMetazoa" id="XP_038069058.1"/>
    </source>
</evidence>
<keyword evidence="6" id="KW-1185">Reference proteome</keyword>
<dbReference type="InterPro" id="IPR003096">
    <property type="entry name" value="SM22_calponin"/>
</dbReference>
<dbReference type="EnsemblMetazoa" id="XM_038213130.1">
    <property type="protein sequence ID" value="XP_038069058.1"/>
    <property type="gene ID" value="LOC119738290"/>
</dbReference>
<sequence>MPMNKGRAYGYSAELERKARATFAENLDKELECRAWIEAIVGDELEPVESGWDNFSAALKNGIVLCKLMNILQPRSIKKINETNTMAFKMMENIGNFLTACETYGVPTRDLFQTVDLFEGRNMNSVLTGLEAIGRRAQVQGFQGPSFGAKPSTENKREFSEETLKAGQSVIGLQMGTNQGANQSGMSYGTRRQVYDPSVAK</sequence>
<feature type="region of interest" description="Disordered" evidence="3">
    <location>
        <begin position="143"/>
        <end position="162"/>
    </location>
</feature>
<dbReference type="InterPro" id="IPR050606">
    <property type="entry name" value="Calponin-like"/>
</dbReference>
<organism evidence="5 6">
    <name type="scientific">Patiria miniata</name>
    <name type="common">Bat star</name>
    <name type="synonym">Asterina miniata</name>
    <dbReference type="NCBI Taxonomy" id="46514"/>
    <lineage>
        <taxon>Eukaryota</taxon>
        <taxon>Metazoa</taxon>
        <taxon>Echinodermata</taxon>
        <taxon>Eleutherozoa</taxon>
        <taxon>Asterozoa</taxon>
        <taxon>Asteroidea</taxon>
        <taxon>Valvatacea</taxon>
        <taxon>Valvatida</taxon>
        <taxon>Asterinidae</taxon>
        <taxon>Patiria</taxon>
    </lineage>
</organism>
<dbReference type="GO" id="GO:0051015">
    <property type="term" value="F:actin filament binding"/>
    <property type="evidence" value="ECO:0007669"/>
    <property type="project" value="TreeGrafter"/>
</dbReference>
<dbReference type="PRINTS" id="PR00888">
    <property type="entry name" value="SM22CALPONIN"/>
</dbReference>
<dbReference type="PANTHER" id="PTHR47385">
    <property type="entry name" value="CALPONIN"/>
    <property type="match status" value="1"/>
</dbReference>
<dbReference type="Pfam" id="PF00307">
    <property type="entry name" value="CH"/>
    <property type="match status" value="1"/>
</dbReference>
<dbReference type="Proteomes" id="UP000887568">
    <property type="component" value="Unplaced"/>
</dbReference>
<dbReference type="PROSITE" id="PS51122">
    <property type="entry name" value="CALPONIN_2"/>
    <property type="match status" value="1"/>
</dbReference>
<evidence type="ECO:0000313" key="6">
    <source>
        <dbReference type="Proteomes" id="UP000887568"/>
    </source>
</evidence>
<dbReference type="GO" id="GO:0007015">
    <property type="term" value="P:actin filament organization"/>
    <property type="evidence" value="ECO:0007669"/>
    <property type="project" value="TreeGrafter"/>
</dbReference>
<dbReference type="GO" id="GO:0015629">
    <property type="term" value="C:actin cytoskeleton"/>
    <property type="evidence" value="ECO:0007669"/>
    <property type="project" value="TreeGrafter"/>
</dbReference>
<feature type="region of interest" description="Disordered" evidence="3">
    <location>
        <begin position="176"/>
        <end position="201"/>
    </location>
</feature>
<dbReference type="PANTHER" id="PTHR47385:SF14">
    <property type="entry name" value="TRANSGELIN"/>
    <property type="match status" value="1"/>
</dbReference>
<dbReference type="RefSeq" id="XP_038069058.1">
    <property type="nucleotide sequence ID" value="XM_038213130.1"/>
</dbReference>
<feature type="domain" description="Calponin-homology (CH)" evidence="4">
    <location>
        <begin position="27"/>
        <end position="138"/>
    </location>
</feature>
<feature type="compositionally biased region" description="Basic and acidic residues" evidence="3">
    <location>
        <begin position="153"/>
        <end position="162"/>
    </location>
</feature>
<dbReference type="InterPro" id="IPR000557">
    <property type="entry name" value="Calponin_repeat"/>
</dbReference>
<evidence type="ECO:0000259" key="4">
    <source>
        <dbReference type="PROSITE" id="PS50021"/>
    </source>
</evidence>
<dbReference type="SUPFAM" id="SSF47576">
    <property type="entry name" value="Calponin-homology domain, CH-domain"/>
    <property type="match status" value="1"/>
</dbReference>
<dbReference type="InterPro" id="IPR036872">
    <property type="entry name" value="CH_dom_sf"/>
</dbReference>
<evidence type="ECO:0000256" key="3">
    <source>
        <dbReference type="SAM" id="MobiDB-lite"/>
    </source>
</evidence>
<protein>
    <recommendedName>
        <fullName evidence="2">Transgelin</fullName>
    </recommendedName>
</protein>
<dbReference type="OMA" id="PIWQCAG"/>
<dbReference type="OrthoDB" id="21595at2759"/>
<proteinExistence type="inferred from homology"/>
<evidence type="ECO:0000256" key="1">
    <source>
        <dbReference type="ARBA" id="ARBA00009631"/>
    </source>
</evidence>
<dbReference type="SMART" id="SM00033">
    <property type="entry name" value="CH"/>
    <property type="match status" value="1"/>
</dbReference>
<dbReference type="InterPro" id="IPR001715">
    <property type="entry name" value="CH_dom"/>
</dbReference>
<dbReference type="PROSITE" id="PS01052">
    <property type="entry name" value="CALPONIN_1"/>
    <property type="match status" value="1"/>
</dbReference>
<dbReference type="Gene3D" id="1.10.418.10">
    <property type="entry name" value="Calponin-like domain"/>
    <property type="match status" value="1"/>
</dbReference>
<dbReference type="GeneID" id="119738290"/>
<feature type="compositionally biased region" description="Polar residues" evidence="3">
    <location>
        <begin position="176"/>
        <end position="187"/>
    </location>
</feature>
<dbReference type="AlphaFoldDB" id="A0A914AZG0"/>
<reference evidence="5" key="1">
    <citation type="submission" date="2022-11" db="UniProtKB">
        <authorList>
            <consortium name="EnsemblMetazoa"/>
        </authorList>
    </citation>
    <scope>IDENTIFICATION</scope>
</reference>
<dbReference type="Pfam" id="PF00402">
    <property type="entry name" value="Calponin"/>
    <property type="match status" value="1"/>
</dbReference>
<dbReference type="PROSITE" id="PS50021">
    <property type="entry name" value="CH"/>
    <property type="match status" value="1"/>
</dbReference>
<name>A0A914AZG0_PATMI</name>
<evidence type="ECO:0000256" key="2">
    <source>
        <dbReference type="RuleBase" id="RU361224"/>
    </source>
</evidence>